<evidence type="ECO:0000313" key="3">
    <source>
        <dbReference type="Proteomes" id="UP000050509"/>
    </source>
</evidence>
<dbReference type="Gene3D" id="3.40.50.720">
    <property type="entry name" value="NAD(P)-binding Rossmann-like Domain"/>
    <property type="match status" value="1"/>
</dbReference>
<dbReference type="PANTHER" id="PTHR33303:SF2">
    <property type="entry name" value="COA-BINDING DOMAIN-CONTAINING PROTEIN"/>
    <property type="match status" value="1"/>
</dbReference>
<feature type="domain" description="CoA-binding" evidence="1">
    <location>
        <begin position="11"/>
        <end position="104"/>
    </location>
</feature>
<dbReference type="PATRIC" id="fig|186479.3.peg.3407"/>
<organism evidence="2 3">
    <name type="scientific">Kouleothrix aurantiaca</name>
    <dbReference type="NCBI Taxonomy" id="186479"/>
    <lineage>
        <taxon>Bacteria</taxon>
        <taxon>Bacillati</taxon>
        <taxon>Chloroflexota</taxon>
        <taxon>Chloroflexia</taxon>
        <taxon>Chloroflexales</taxon>
        <taxon>Roseiflexineae</taxon>
        <taxon>Roseiflexaceae</taxon>
        <taxon>Kouleothrix</taxon>
    </lineage>
</organism>
<accession>A0A0P9D7A4</accession>
<dbReference type="Pfam" id="PF13380">
    <property type="entry name" value="CoA_binding_2"/>
    <property type="match status" value="1"/>
</dbReference>
<comment type="caution">
    <text evidence="2">The sequence shown here is derived from an EMBL/GenBank/DDBJ whole genome shotgun (WGS) entry which is preliminary data.</text>
</comment>
<dbReference type="InterPro" id="IPR003781">
    <property type="entry name" value="CoA-bd"/>
</dbReference>
<sequence length="142" mass="15687">MLSDNEIRDVLQGARTVAVVGMSDRPERDSFAVARFLQRNGYRVIPVNPNLKGRVLGERTFASLQDIAEPVDIVAIFRRPEHAPAVVESAIAIGAKVVWMPLGIVAPAAAMRAKQAGLQVVMDRCLAIEHRRLMREVESVLY</sequence>
<evidence type="ECO:0000259" key="1">
    <source>
        <dbReference type="SMART" id="SM00881"/>
    </source>
</evidence>
<protein>
    <submittedName>
        <fullName evidence="2">CoA-binding protein</fullName>
    </submittedName>
</protein>
<dbReference type="SUPFAM" id="SSF51735">
    <property type="entry name" value="NAD(P)-binding Rossmann-fold domains"/>
    <property type="match status" value="1"/>
</dbReference>
<keyword evidence="3" id="KW-1185">Reference proteome</keyword>
<dbReference type="AlphaFoldDB" id="A0A0P9D7A4"/>
<name>A0A0P9D7A4_9CHLR</name>
<reference evidence="2 3" key="1">
    <citation type="submission" date="2015-09" db="EMBL/GenBank/DDBJ databases">
        <title>Draft genome sequence of Kouleothrix aurantiaca JCM 19913.</title>
        <authorList>
            <person name="Hemp J."/>
        </authorList>
    </citation>
    <scope>NUCLEOTIDE SEQUENCE [LARGE SCALE GENOMIC DNA]</scope>
    <source>
        <strain evidence="2 3">COM-B</strain>
    </source>
</reference>
<dbReference type="Proteomes" id="UP000050509">
    <property type="component" value="Unassembled WGS sequence"/>
</dbReference>
<dbReference type="EMBL" id="LJCR01000192">
    <property type="protein sequence ID" value="KPV53721.1"/>
    <property type="molecule type" value="Genomic_DNA"/>
</dbReference>
<dbReference type="SMART" id="SM00881">
    <property type="entry name" value="CoA_binding"/>
    <property type="match status" value="1"/>
</dbReference>
<dbReference type="InterPro" id="IPR036291">
    <property type="entry name" value="NAD(P)-bd_dom_sf"/>
</dbReference>
<evidence type="ECO:0000313" key="2">
    <source>
        <dbReference type="EMBL" id="KPV53721.1"/>
    </source>
</evidence>
<proteinExistence type="predicted"/>
<dbReference type="PANTHER" id="PTHR33303">
    <property type="entry name" value="CYTOPLASMIC PROTEIN-RELATED"/>
    <property type="match status" value="1"/>
</dbReference>
<gene>
    <name evidence="2" type="ORF">SE17_07975</name>
</gene>